<evidence type="ECO:0000313" key="8">
    <source>
        <dbReference type="EMBL" id="OBS74588.1"/>
    </source>
</evidence>
<proteinExistence type="inferred from homology"/>
<keyword evidence="2" id="KW-0490">MHC I</keyword>
<dbReference type="PANTHER" id="PTHR16675:SF251">
    <property type="entry name" value="HLA CLASS I HISTOCOMPATIBILITY ANTIGEN, C ALPHA CHAIN"/>
    <property type="match status" value="1"/>
</dbReference>
<dbReference type="InterPro" id="IPR037055">
    <property type="entry name" value="MHC_I-like_Ag-recog_sf"/>
</dbReference>
<dbReference type="InterPro" id="IPR011162">
    <property type="entry name" value="MHC_I/II-like_Ag-recog"/>
</dbReference>
<dbReference type="InterPro" id="IPR001039">
    <property type="entry name" value="MHC_I_a_a1/a2"/>
</dbReference>
<dbReference type="InterPro" id="IPR011161">
    <property type="entry name" value="MHC_I-like_Ag-recog"/>
</dbReference>
<evidence type="ECO:0000256" key="5">
    <source>
        <dbReference type="ARBA" id="ARBA00023180"/>
    </source>
</evidence>
<evidence type="ECO:0000256" key="4">
    <source>
        <dbReference type="ARBA" id="ARBA00023136"/>
    </source>
</evidence>
<evidence type="ECO:0000259" key="7">
    <source>
        <dbReference type="Pfam" id="PF00129"/>
    </source>
</evidence>
<dbReference type="GO" id="GO:0001916">
    <property type="term" value="P:positive regulation of T cell mediated cytotoxicity"/>
    <property type="evidence" value="ECO:0007669"/>
    <property type="project" value="TreeGrafter"/>
</dbReference>
<dbReference type="GO" id="GO:0042612">
    <property type="term" value="C:MHC class I protein complex"/>
    <property type="evidence" value="ECO:0007669"/>
    <property type="project" value="UniProtKB-KW"/>
</dbReference>
<evidence type="ECO:0000256" key="3">
    <source>
        <dbReference type="ARBA" id="ARBA00022859"/>
    </source>
</evidence>
<evidence type="ECO:0000256" key="6">
    <source>
        <dbReference type="RuleBase" id="RU004439"/>
    </source>
</evidence>
<dbReference type="GO" id="GO:0006955">
    <property type="term" value="P:immune response"/>
    <property type="evidence" value="ECO:0007669"/>
    <property type="project" value="TreeGrafter"/>
</dbReference>
<dbReference type="GO" id="GO:0005615">
    <property type="term" value="C:extracellular space"/>
    <property type="evidence" value="ECO:0007669"/>
    <property type="project" value="TreeGrafter"/>
</dbReference>
<dbReference type="GO" id="GO:0002486">
    <property type="term" value="P:antigen processing and presentation of endogenous peptide antigen via MHC class I via ER pathway, TAP-independent"/>
    <property type="evidence" value="ECO:0007669"/>
    <property type="project" value="TreeGrafter"/>
</dbReference>
<feature type="domain" description="MHC class I-like antigen recognition-like" evidence="7">
    <location>
        <begin position="4"/>
        <end position="63"/>
    </location>
</feature>
<dbReference type="GO" id="GO:0005102">
    <property type="term" value="F:signaling receptor binding"/>
    <property type="evidence" value="ECO:0007669"/>
    <property type="project" value="TreeGrafter"/>
</dbReference>
<dbReference type="SUPFAM" id="SSF54452">
    <property type="entry name" value="MHC antigen-recognition domain"/>
    <property type="match status" value="1"/>
</dbReference>
<dbReference type="Pfam" id="PF00129">
    <property type="entry name" value="MHC_I"/>
    <property type="match status" value="1"/>
</dbReference>
<dbReference type="GO" id="GO:0098553">
    <property type="term" value="C:lumenal side of endoplasmic reticulum membrane"/>
    <property type="evidence" value="ECO:0007669"/>
    <property type="project" value="UniProtKB-ARBA"/>
</dbReference>
<dbReference type="STRING" id="56216.A0A1A6H7K5"/>
<evidence type="ECO:0000313" key="9">
    <source>
        <dbReference type="Proteomes" id="UP000092124"/>
    </source>
</evidence>
<keyword evidence="4" id="KW-0472">Membrane</keyword>
<reference evidence="8 9" key="1">
    <citation type="submission" date="2016-06" db="EMBL/GenBank/DDBJ databases">
        <title>The Draft Genome Sequence and Annotation of the Desert Woodrat Neotoma lepida.</title>
        <authorList>
            <person name="Campbell M."/>
            <person name="Oakeson K.F."/>
            <person name="Yandell M."/>
            <person name="Halpert J.R."/>
            <person name="Dearing D."/>
        </authorList>
    </citation>
    <scope>NUCLEOTIDE SEQUENCE [LARGE SCALE GENOMIC DNA]</scope>
    <source>
        <strain evidence="8">417</strain>
        <tissue evidence="8">Liver</tissue>
    </source>
</reference>
<dbReference type="AlphaFoldDB" id="A0A1A6H7K5"/>
<dbReference type="PANTHER" id="PTHR16675">
    <property type="entry name" value="MHC CLASS I-RELATED"/>
    <property type="match status" value="1"/>
</dbReference>
<dbReference type="Gene3D" id="3.30.500.10">
    <property type="entry name" value="MHC class I-like antigen recognition-like"/>
    <property type="match status" value="1"/>
</dbReference>
<sequence length="90" mass="9982">MGPGSHPIQVMSGCDVGSSGRLLRGYEQFAYYGHDYISLNEDLRTWTAVDTVVQITQLSWSRLIRMTTQRFSPALGVEIPEDQPAFSSTG</sequence>
<keyword evidence="9" id="KW-1185">Reference proteome</keyword>
<keyword evidence="3" id="KW-0391">Immunity</keyword>
<dbReference type="GO" id="GO:0002476">
    <property type="term" value="P:antigen processing and presentation of endogenous peptide antigen via MHC class Ib"/>
    <property type="evidence" value="ECO:0007669"/>
    <property type="project" value="TreeGrafter"/>
</dbReference>
<organism evidence="8 9">
    <name type="scientific">Neotoma lepida</name>
    <name type="common">Desert woodrat</name>
    <dbReference type="NCBI Taxonomy" id="56216"/>
    <lineage>
        <taxon>Eukaryota</taxon>
        <taxon>Metazoa</taxon>
        <taxon>Chordata</taxon>
        <taxon>Craniata</taxon>
        <taxon>Vertebrata</taxon>
        <taxon>Euteleostomi</taxon>
        <taxon>Mammalia</taxon>
        <taxon>Eutheria</taxon>
        <taxon>Euarchontoglires</taxon>
        <taxon>Glires</taxon>
        <taxon>Rodentia</taxon>
        <taxon>Myomorpha</taxon>
        <taxon>Muroidea</taxon>
        <taxon>Cricetidae</taxon>
        <taxon>Neotominae</taxon>
        <taxon>Neotoma</taxon>
    </lineage>
</organism>
<comment type="similarity">
    <text evidence="6">Belongs to the MHC class I family.</text>
</comment>
<dbReference type="InterPro" id="IPR050208">
    <property type="entry name" value="MHC_class-I_related"/>
</dbReference>
<gene>
    <name evidence="8" type="ORF">A6R68_14866</name>
</gene>
<dbReference type="Proteomes" id="UP000092124">
    <property type="component" value="Unassembled WGS sequence"/>
</dbReference>
<protein>
    <recommendedName>
        <fullName evidence="7">MHC class I-like antigen recognition-like domain-containing protein</fullName>
    </recommendedName>
</protein>
<dbReference type="PRINTS" id="PR01638">
    <property type="entry name" value="MHCCLASSI"/>
</dbReference>
<dbReference type="EMBL" id="LZPO01044410">
    <property type="protein sequence ID" value="OBS74588.1"/>
    <property type="molecule type" value="Genomic_DNA"/>
</dbReference>
<dbReference type="GO" id="GO:0009897">
    <property type="term" value="C:external side of plasma membrane"/>
    <property type="evidence" value="ECO:0007669"/>
    <property type="project" value="TreeGrafter"/>
</dbReference>
<dbReference type="GO" id="GO:0042605">
    <property type="term" value="F:peptide antigen binding"/>
    <property type="evidence" value="ECO:0007669"/>
    <property type="project" value="TreeGrafter"/>
</dbReference>
<dbReference type="OrthoDB" id="8936120at2759"/>
<comment type="caution">
    <text evidence="8">The sequence shown here is derived from an EMBL/GenBank/DDBJ whole genome shotgun (WGS) entry which is preliminary data.</text>
</comment>
<evidence type="ECO:0000256" key="2">
    <source>
        <dbReference type="ARBA" id="ARBA00022451"/>
    </source>
</evidence>
<accession>A0A1A6H7K5</accession>
<name>A0A1A6H7K5_NEOLE</name>
<keyword evidence="5" id="KW-0325">Glycoprotein</keyword>
<evidence type="ECO:0000256" key="1">
    <source>
        <dbReference type="ARBA" id="ARBA00004479"/>
    </source>
</evidence>
<dbReference type="GO" id="GO:0030670">
    <property type="term" value="C:phagocytic vesicle membrane"/>
    <property type="evidence" value="ECO:0007669"/>
    <property type="project" value="UniProtKB-ARBA"/>
</dbReference>
<comment type="subcellular location">
    <subcellularLocation>
        <location evidence="1">Membrane</location>
        <topology evidence="1">Single-pass type I membrane protein</topology>
    </subcellularLocation>
</comment>